<dbReference type="InterPro" id="IPR016040">
    <property type="entry name" value="NAD(P)-bd_dom"/>
</dbReference>
<comment type="catalytic activity">
    <reaction evidence="1">
        <text>GDP-alpha-D-mannose = GDP-4-dehydro-alpha-D-rhamnose + H2O</text>
        <dbReference type="Rhea" id="RHEA:23820"/>
        <dbReference type="ChEBI" id="CHEBI:15377"/>
        <dbReference type="ChEBI" id="CHEBI:57527"/>
        <dbReference type="ChEBI" id="CHEBI:57964"/>
        <dbReference type="EC" id="4.2.1.47"/>
    </reaction>
</comment>
<organism evidence="8 9">
    <name type="scientific">Rhodocytophaga rosea</name>
    <dbReference type="NCBI Taxonomy" id="2704465"/>
    <lineage>
        <taxon>Bacteria</taxon>
        <taxon>Pseudomonadati</taxon>
        <taxon>Bacteroidota</taxon>
        <taxon>Cytophagia</taxon>
        <taxon>Cytophagales</taxon>
        <taxon>Rhodocytophagaceae</taxon>
        <taxon>Rhodocytophaga</taxon>
    </lineage>
</organism>
<dbReference type="InterPro" id="IPR006368">
    <property type="entry name" value="GDP_Man_deHydtase"/>
</dbReference>
<dbReference type="KEGG" id="rhoz:GXP67_16980"/>
<dbReference type="PANTHER" id="PTHR43715">
    <property type="entry name" value="GDP-MANNOSE 4,6-DEHYDRATASE"/>
    <property type="match status" value="1"/>
</dbReference>
<comment type="similarity">
    <text evidence="3">Belongs to the NAD(P)-dependent epimerase/dehydratase family. GDP-mannose 4,6-dehydratase subfamily.</text>
</comment>
<dbReference type="PANTHER" id="PTHR43715:SF1">
    <property type="entry name" value="GDP-MANNOSE 4,6 DEHYDRATASE"/>
    <property type="match status" value="1"/>
</dbReference>
<dbReference type="AlphaFoldDB" id="A0A6C0GJP9"/>
<evidence type="ECO:0000256" key="3">
    <source>
        <dbReference type="ARBA" id="ARBA00009263"/>
    </source>
</evidence>
<protein>
    <recommendedName>
        <fullName evidence="4">GDP-mannose 4,6-dehydratase</fullName>
        <ecNumber evidence="4">4.2.1.47</ecNumber>
    </recommendedName>
</protein>
<keyword evidence="9" id="KW-1185">Reference proteome</keyword>
<evidence type="ECO:0000256" key="2">
    <source>
        <dbReference type="ARBA" id="ARBA00001937"/>
    </source>
</evidence>
<evidence type="ECO:0000256" key="5">
    <source>
        <dbReference type="ARBA" id="ARBA00023239"/>
    </source>
</evidence>
<dbReference type="EMBL" id="CP048222">
    <property type="protein sequence ID" value="QHT68215.1"/>
    <property type="molecule type" value="Genomic_DNA"/>
</dbReference>
<feature type="domain" description="NAD(P)-binding" evidence="7">
    <location>
        <begin position="5"/>
        <end position="311"/>
    </location>
</feature>
<dbReference type="Gene3D" id="3.40.50.720">
    <property type="entry name" value="NAD(P)-binding Rossmann-like Domain"/>
    <property type="match status" value="1"/>
</dbReference>
<evidence type="ECO:0000313" key="8">
    <source>
        <dbReference type="EMBL" id="QHT68215.1"/>
    </source>
</evidence>
<accession>A0A6C0GJP9</accession>
<evidence type="ECO:0000256" key="6">
    <source>
        <dbReference type="ARBA" id="ARBA00059383"/>
    </source>
</evidence>
<evidence type="ECO:0000313" key="9">
    <source>
        <dbReference type="Proteomes" id="UP000480178"/>
    </source>
</evidence>
<dbReference type="SUPFAM" id="SSF51735">
    <property type="entry name" value="NAD(P)-binding Rossmann-fold domains"/>
    <property type="match status" value="1"/>
</dbReference>
<proteinExistence type="inferred from homology"/>
<name>A0A6C0GJP9_9BACT</name>
<dbReference type="Gene3D" id="3.90.25.10">
    <property type="entry name" value="UDP-galactose 4-epimerase, domain 1"/>
    <property type="match status" value="1"/>
</dbReference>
<evidence type="ECO:0000259" key="7">
    <source>
        <dbReference type="Pfam" id="PF16363"/>
    </source>
</evidence>
<dbReference type="Proteomes" id="UP000480178">
    <property type="component" value="Chromosome"/>
</dbReference>
<reference evidence="8 9" key="1">
    <citation type="submission" date="2020-01" db="EMBL/GenBank/DDBJ databases">
        <authorList>
            <person name="Kim M.K."/>
        </authorList>
    </citation>
    <scope>NUCLEOTIDE SEQUENCE [LARGE SCALE GENOMIC DNA]</scope>
    <source>
        <strain evidence="8 9">172606-1</strain>
    </source>
</reference>
<dbReference type="Pfam" id="PF16363">
    <property type="entry name" value="GDP_Man_Dehyd"/>
    <property type="match status" value="1"/>
</dbReference>
<dbReference type="EC" id="4.2.1.47" evidence="4"/>
<dbReference type="RefSeq" id="WP_162444232.1">
    <property type="nucleotide sequence ID" value="NZ_CP048222.1"/>
</dbReference>
<comment type="cofactor">
    <cofactor evidence="2">
        <name>NADP(+)</name>
        <dbReference type="ChEBI" id="CHEBI:58349"/>
    </cofactor>
</comment>
<keyword evidence="5" id="KW-0456">Lyase</keyword>
<dbReference type="GO" id="GO:0042351">
    <property type="term" value="P:'de novo' GDP-L-fucose biosynthetic process"/>
    <property type="evidence" value="ECO:0007669"/>
    <property type="project" value="TreeGrafter"/>
</dbReference>
<evidence type="ECO:0000256" key="1">
    <source>
        <dbReference type="ARBA" id="ARBA00000188"/>
    </source>
</evidence>
<sequence>MKTAIITGITGQDGAYLAKLLLEKGYQVIGLSRDLLNCNVKNLEYLQIAEKVHLIELNLLDLSRVSRVIEKFEPDEIYNLAAQSSVGSSFDNPIDTLEYNTTSVANFLESIRKINSRIKFYQASSSEMFGYIKEENLPIKESLIFHPVSPYGVSKASAHWLSVNYREAYGMFTACGILFNHESALRGENYVIKKVINNAVRIKNGLPAHLQLGNLAIKRDWGYAPKYVEAMWLMLQDDVPGDYIICSGEAVSLESFIHKVFQQLNLDVEKYVSINPGLLRPLDLPVIYGDNTKAKKELGWEYNLNTDALIHTLIEDEMQWLEWNLSQSFASQSKAGI</sequence>
<comment type="function">
    <text evidence="6">Catalyzes the conversion of GDP-D-mannose to GDP-4-dehydro-6-deoxy-D-mannose.</text>
</comment>
<gene>
    <name evidence="8" type="ORF">GXP67_16980</name>
</gene>
<dbReference type="CDD" id="cd05260">
    <property type="entry name" value="GDP_MD_SDR_e"/>
    <property type="match status" value="1"/>
</dbReference>
<evidence type="ECO:0000256" key="4">
    <source>
        <dbReference type="ARBA" id="ARBA00011989"/>
    </source>
</evidence>
<dbReference type="InterPro" id="IPR036291">
    <property type="entry name" value="NAD(P)-bd_dom_sf"/>
</dbReference>
<dbReference type="GO" id="GO:0008446">
    <property type="term" value="F:GDP-mannose 4,6-dehydratase activity"/>
    <property type="evidence" value="ECO:0007669"/>
    <property type="project" value="UniProtKB-EC"/>
</dbReference>
<dbReference type="FunFam" id="3.40.50.720:FF:000924">
    <property type="entry name" value="GDP-mannose 4,6 dehydratase"/>
    <property type="match status" value="1"/>
</dbReference>